<dbReference type="GO" id="GO:0072659">
    <property type="term" value="P:protein localization to plasma membrane"/>
    <property type="evidence" value="ECO:0007669"/>
    <property type="project" value="InterPro"/>
</dbReference>
<dbReference type="Proteomes" id="UP001201980">
    <property type="component" value="Unassembled WGS sequence"/>
</dbReference>
<name>A0AAD5WVA7_9PEZI</name>
<gene>
    <name evidence="3" type="ORF">MKZ38_010155</name>
</gene>
<evidence type="ECO:0000256" key="1">
    <source>
        <dbReference type="ARBA" id="ARBA00010216"/>
    </source>
</evidence>
<dbReference type="GO" id="GO:0005886">
    <property type="term" value="C:plasma membrane"/>
    <property type="evidence" value="ECO:0007669"/>
    <property type="project" value="TreeGrafter"/>
</dbReference>
<protein>
    <recommendedName>
        <fullName evidence="5">Protein EFR3</fullName>
    </recommendedName>
</protein>
<feature type="region of interest" description="Disordered" evidence="2">
    <location>
        <begin position="479"/>
        <end position="506"/>
    </location>
</feature>
<dbReference type="SUPFAM" id="SSF48371">
    <property type="entry name" value="ARM repeat"/>
    <property type="match status" value="1"/>
</dbReference>
<evidence type="ECO:0000256" key="2">
    <source>
        <dbReference type="SAM" id="MobiDB-lite"/>
    </source>
</evidence>
<proteinExistence type="inferred from homology"/>
<feature type="region of interest" description="Disordered" evidence="2">
    <location>
        <begin position="961"/>
        <end position="1100"/>
    </location>
</feature>
<evidence type="ECO:0000313" key="3">
    <source>
        <dbReference type="EMBL" id="KAJ2903270.1"/>
    </source>
</evidence>
<dbReference type="InterPro" id="IPR016024">
    <property type="entry name" value="ARM-type_fold"/>
</dbReference>
<dbReference type="PANTHER" id="PTHR47766">
    <property type="entry name" value="PROTEIN EFR3"/>
    <property type="match status" value="1"/>
</dbReference>
<feature type="region of interest" description="Disordered" evidence="2">
    <location>
        <begin position="800"/>
        <end position="824"/>
    </location>
</feature>
<dbReference type="InterPro" id="IPR039786">
    <property type="entry name" value="EFR3"/>
</dbReference>
<sequence>MNAIQKRCRPKHQVLVLNCYPKTTKGAVDVKPNSSELSYLLFYATSRRSKIQKVGSFLEKKTASDVWRLRIGNVQVTLQILAALIEKSPKDMPLFAPYVLKILDLVLRSDDLTMVESSLPTLATFCENHDASSLQADQAYLNQYETVVQAYATLASTRHSPGKTTPSKPVAMRWRNTGLEAIKCVASSDALSSVSALQLDIMVPMILENLWTDNEDFLNVLLHRATSDEKVDHEKLLLKRRTSIATVGTVEIAGDTNPIALAGTALDVDKLAEEDIGVLAMQCLKQVFVVPNRPQIHGATSALLKFIDERVSQDEVVVKRHPHTGHDYGWAIKILDMVTRWSAVQDRYVILVTIMETMMKTSISDENMRQHLVLAAMAGSLLRSDINLIGLSVMDVLLGFITQIRKIVHLPGGRLDVSDNSSDENDEFGMEAAVSIVSRRKELLGRIEQSIGELATHVYYMDQIGDMISAILLRLRPSPPSGSTSNSSPAGERADGQNGTGSNSNLADSQQLETYFSHNAGKISALRAVKSILLVANPSTKLSGNVSLLRNPVPITVWEGTQWMLRDPDGQVRKAYVDALVTWLDRETTVNDLKAKDDSAPNRNSGLKHGKELTAAAIARRAASSASAREKPSKAPHSYFLQLIHVAIYDNAIQFVDFEGDLLLLHILLTKLTMRLGVNAVRRSLPMVFRLQEDIQDAETPISKVRIGSLCHGYFWTLTETFDFDASVVGRAIHNEIVRRRSKGFWIDGIRVPPPSLDKLLPPGVPKPPPKLPMREIESEALLPFDDRISLVECVATGYQESSTSPPVSPAGSPGRNYANPISTNLSSIPTIEAEQELPSKLREEMMTLDWNREAVFLAIQDGSKSASLNGSRSGTTAFTNRNLLTANGGALNGHSPISPSSPVDSSHRRPATAHEPATVGNQIRKASMQSAASAGQGSSSSRGYVTTVEQLKLILAGGQLAPTNLPSGTTADESSDSMASYEFTPSELSFNPGQGAQGGQGDHGDVGQGKFVRSGTGSTRKASLGESLGPLNSNPPDEVGPVIEGDGEENVPPVPPVPSILSLPQAPAASSNVAAQDHAPNHSRKNLRSRGGEAAPAKYNFSGVQSPALDLQSLLLGLESHAGESTLSSHEKPPY</sequence>
<keyword evidence="4" id="KW-1185">Reference proteome</keyword>
<evidence type="ECO:0008006" key="5">
    <source>
        <dbReference type="Google" id="ProtNLM"/>
    </source>
</evidence>
<organism evidence="3 4">
    <name type="scientific">Zalerion maritima</name>
    <dbReference type="NCBI Taxonomy" id="339359"/>
    <lineage>
        <taxon>Eukaryota</taxon>
        <taxon>Fungi</taxon>
        <taxon>Dikarya</taxon>
        <taxon>Ascomycota</taxon>
        <taxon>Pezizomycotina</taxon>
        <taxon>Sordariomycetes</taxon>
        <taxon>Lulworthiomycetidae</taxon>
        <taxon>Lulworthiales</taxon>
        <taxon>Lulworthiaceae</taxon>
        <taxon>Zalerion</taxon>
    </lineage>
</organism>
<feature type="region of interest" description="Disordered" evidence="2">
    <location>
        <begin position="886"/>
        <end position="944"/>
    </location>
</feature>
<feature type="compositionally biased region" description="Low complexity" evidence="2">
    <location>
        <begin position="927"/>
        <end position="942"/>
    </location>
</feature>
<dbReference type="Pfam" id="PF21072">
    <property type="entry name" value="EFR3"/>
    <property type="match status" value="1"/>
</dbReference>
<comment type="caution">
    <text evidence="3">The sequence shown here is derived from an EMBL/GenBank/DDBJ whole genome shotgun (WGS) entry which is preliminary data.</text>
</comment>
<reference evidence="3" key="1">
    <citation type="submission" date="2022-07" db="EMBL/GenBank/DDBJ databases">
        <title>Draft genome sequence of Zalerion maritima ATCC 34329, a (micro)plastics degrading marine fungus.</title>
        <authorList>
            <person name="Paco A."/>
            <person name="Goncalves M.F.M."/>
            <person name="Rocha-Santos T.A.P."/>
            <person name="Alves A."/>
        </authorList>
    </citation>
    <scope>NUCLEOTIDE SEQUENCE</scope>
    <source>
        <strain evidence="3">ATCC 34329</strain>
    </source>
</reference>
<dbReference type="InterPro" id="IPR049150">
    <property type="entry name" value="EFR3_HEAT-like_rpt"/>
</dbReference>
<feature type="compositionally biased region" description="Polar residues" evidence="2">
    <location>
        <begin position="962"/>
        <end position="979"/>
    </location>
</feature>
<dbReference type="PANTHER" id="PTHR47766:SF1">
    <property type="entry name" value="PROTEIN EFR3"/>
    <property type="match status" value="1"/>
</dbReference>
<dbReference type="AlphaFoldDB" id="A0AAD5WVA7"/>
<feature type="compositionally biased region" description="Low complexity" evidence="2">
    <location>
        <begin position="896"/>
        <end position="905"/>
    </location>
</feature>
<evidence type="ECO:0000313" key="4">
    <source>
        <dbReference type="Proteomes" id="UP001201980"/>
    </source>
</evidence>
<dbReference type="EMBL" id="JAKWBI020000086">
    <property type="protein sequence ID" value="KAJ2903270.1"/>
    <property type="molecule type" value="Genomic_DNA"/>
</dbReference>
<comment type="similarity">
    <text evidence="1">Belongs to the EFR3 family.</text>
</comment>
<accession>A0AAD5WVA7</accession>